<dbReference type="Gene3D" id="2.60.200.40">
    <property type="match status" value="1"/>
</dbReference>
<dbReference type="Pfam" id="PF19279">
    <property type="entry name" value="YegS_C"/>
    <property type="match status" value="1"/>
</dbReference>
<dbReference type="Proteomes" id="UP000663760">
    <property type="component" value="Chromosome 15"/>
</dbReference>
<keyword evidence="2" id="KW-0808">Transferase</keyword>
<dbReference type="GO" id="GO:0005524">
    <property type="term" value="F:ATP binding"/>
    <property type="evidence" value="ECO:0007669"/>
    <property type="project" value="UniProtKB-KW"/>
</dbReference>
<dbReference type="InterPro" id="IPR045540">
    <property type="entry name" value="YegS/DAGK_C"/>
</dbReference>
<evidence type="ECO:0000256" key="7">
    <source>
        <dbReference type="ARBA" id="ARBA00044037"/>
    </source>
</evidence>
<accession>A0A7I8LIQ7</accession>
<keyword evidence="5" id="KW-0067">ATP-binding</keyword>
<evidence type="ECO:0000256" key="4">
    <source>
        <dbReference type="ARBA" id="ARBA00022777"/>
    </source>
</evidence>
<keyword evidence="3" id="KW-0547">Nucleotide-binding</keyword>
<dbReference type="GO" id="GO:0071215">
    <property type="term" value="P:cellular response to abscisic acid stimulus"/>
    <property type="evidence" value="ECO:0007669"/>
    <property type="project" value="UniProtKB-ARBA"/>
</dbReference>
<name>A0A7I8LIQ7_SPIIN</name>
<evidence type="ECO:0000256" key="1">
    <source>
        <dbReference type="ARBA" id="ARBA00004148"/>
    </source>
</evidence>
<keyword evidence="4" id="KW-0418">Kinase</keyword>
<dbReference type="GO" id="GO:0005774">
    <property type="term" value="C:vacuolar membrane"/>
    <property type="evidence" value="ECO:0007669"/>
    <property type="project" value="UniProtKB-SubCell"/>
</dbReference>
<dbReference type="OrthoDB" id="3853857at2759"/>
<dbReference type="PANTHER" id="PTHR12358">
    <property type="entry name" value="SPHINGOSINE KINASE"/>
    <property type="match status" value="1"/>
</dbReference>
<dbReference type="Gene3D" id="3.40.50.10330">
    <property type="entry name" value="Probable inorganic polyphosphate/atp-NAD kinase, domain 1"/>
    <property type="match status" value="1"/>
</dbReference>
<reference evidence="9" key="1">
    <citation type="submission" date="2020-02" db="EMBL/GenBank/DDBJ databases">
        <authorList>
            <person name="Scholz U."/>
            <person name="Mascher M."/>
            <person name="Fiebig A."/>
        </authorList>
    </citation>
    <scope>NUCLEOTIDE SEQUENCE</scope>
</reference>
<evidence type="ECO:0000259" key="8">
    <source>
        <dbReference type="PROSITE" id="PS50146"/>
    </source>
</evidence>
<dbReference type="PANTHER" id="PTHR12358:SF31">
    <property type="entry name" value="ACYLGLYCEROL KINASE, MITOCHONDRIAL"/>
    <property type="match status" value="1"/>
</dbReference>
<dbReference type="GO" id="GO:0008481">
    <property type="term" value="F:sphingosine kinase activity"/>
    <property type="evidence" value="ECO:0007669"/>
    <property type="project" value="UniProtKB-EC"/>
</dbReference>
<dbReference type="InterPro" id="IPR001206">
    <property type="entry name" value="Diacylglycerol_kinase_cat_dom"/>
</dbReference>
<organism evidence="9 10">
    <name type="scientific">Spirodela intermedia</name>
    <name type="common">Intermediate duckweed</name>
    <dbReference type="NCBI Taxonomy" id="51605"/>
    <lineage>
        <taxon>Eukaryota</taxon>
        <taxon>Viridiplantae</taxon>
        <taxon>Streptophyta</taxon>
        <taxon>Embryophyta</taxon>
        <taxon>Tracheophyta</taxon>
        <taxon>Spermatophyta</taxon>
        <taxon>Magnoliopsida</taxon>
        <taxon>Liliopsida</taxon>
        <taxon>Araceae</taxon>
        <taxon>Lemnoideae</taxon>
        <taxon>Spirodela</taxon>
    </lineage>
</organism>
<gene>
    <name evidence="9" type="ORF">SI8410_15019876</name>
</gene>
<evidence type="ECO:0000256" key="3">
    <source>
        <dbReference type="ARBA" id="ARBA00022741"/>
    </source>
</evidence>
<keyword evidence="6" id="KW-0472">Membrane</keyword>
<dbReference type="PROSITE" id="PS50146">
    <property type="entry name" value="DAGK"/>
    <property type="match status" value="1"/>
</dbReference>
<dbReference type="EMBL" id="LR746278">
    <property type="protein sequence ID" value="CAA7409198.1"/>
    <property type="molecule type" value="Genomic_DNA"/>
</dbReference>
<evidence type="ECO:0000256" key="6">
    <source>
        <dbReference type="ARBA" id="ARBA00023136"/>
    </source>
</evidence>
<evidence type="ECO:0000256" key="5">
    <source>
        <dbReference type="ARBA" id="ARBA00022840"/>
    </source>
</evidence>
<dbReference type="InterPro" id="IPR017438">
    <property type="entry name" value="ATP-NAD_kinase_N"/>
</dbReference>
<comment type="subcellular location">
    <subcellularLocation>
        <location evidence="1">Vacuole membrane</location>
        <topology evidence="1">Peripheral membrane protein</topology>
    </subcellularLocation>
</comment>
<keyword evidence="10" id="KW-1185">Reference proteome</keyword>
<protein>
    <recommendedName>
        <fullName evidence="7">sphingosine kinase</fullName>
        <ecNumber evidence="7">2.7.1.91</ecNumber>
    </recommendedName>
</protein>
<feature type="domain" description="DAGKc" evidence="8">
    <location>
        <begin position="127"/>
        <end position="269"/>
    </location>
</feature>
<proteinExistence type="predicted"/>
<dbReference type="FunFam" id="3.40.50.10330:FF:000005">
    <property type="entry name" value="Sphingosine kinase 2"/>
    <property type="match status" value="1"/>
</dbReference>
<sequence length="520" mass="56020">MVGVAEPAGSHAMGEPIRVNGVTAEATLTRAAAGGGLCAGGWLQWREVGGQGRERCLELDREVLGVQREGRRVTVKAFVAAGGAAKRGGAGGGERSRVRKDFSLEAASEEAAEAWRAALQACIETLGRPKRLLILVNPFGGKRHAPLIFENEVKPLLDAAGVFYVMQETQYQLHAQEIARKLDLTSWDGIVCVSGDGILVEVVNGFLQRGDWQDAIKMPLGIVPGGTGNGMAKSLLDAVGERCSPSNAILSIICGHKQPLDVSTVKQGDNTFFSVLMLTWGLIADVDIESEKYRWMGSARLDFYALLRVLSLRRYHGRVHFVPAPGYEAHGAPAGGLEPPLCGDHDHDHDHGGDGMERRGYQGPTISFKSSEWRSVEGPFIAVWLHNVPWGSADAMPAPEAKFSDGYLDVLIIKECPKSALLSLLTKLNDGTHVKSPYVRYLKVKAFRLEPGQRVNDPGKGGIIDSDGEVLARGSGTYRSGKHKDPMAYGLPIKMTVDQGLATIFAPLPPAAWASDLYAL</sequence>
<dbReference type="InterPro" id="IPR016064">
    <property type="entry name" value="NAD/diacylglycerol_kinase_sf"/>
</dbReference>
<dbReference type="AlphaFoldDB" id="A0A7I8LIQ7"/>
<evidence type="ECO:0000313" key="9">
    <source>
        <dbReference type="EMBL" id="CAA7409198.1"/>
    </source>
</evidence>
<dbReference type="InterPro" id="IPR050187">
    <property type="entry name" value="Lipid_Phosphate_FormReg"/>
</dbReference>
<evidence type="ECO:0000313" key="10">
    <source>
        <dbReference type="Proteomes" id="UP000663760"/>
    </source>
</evidence>
<evidence type="ECO:0000256" key="2">
    <source>
        <dbReference type="ARBA" id="ARBA00022679"/>
    </source>
</evidence>
<dbReference type="SUPFAM" id="SSF111331">
    <property type="entry name" value="NAD kinase/diacylglycerol kinase-like"/>
    <property type="match status" value="1"/>
</dbReference>
<dbReference type="SMART" id="SM00046">
    <property type="entry name" value="DAGKc"/>
    <property type="match status" value="1"/>
</dbReference>
<dbReference type="GO" id="GO:0046512">
    <property type="term" value="P:sphingosine biosynthetic process"/>
    <property type="evidence" value="ECO:0007669"/>
    <property type="project" value="TreeGrafter"/>
</dbReference>
<dbReference type="Pfam" id="PF00781">
    <property type="entry name" value="DAGK_cat"/>
    <property type="match status" value="1"/>
</dbReference>
<dbReference type="EC" id="2.7.1.91" evidence="7"/>